<dbReference type="EMBL" id="QSSQ01000085">
    <property type="protein sequence ID" value="RGL91598.1"/>
    <property type="molecule type" value="Genomic_DNA"/>
</dbReference>
<comment type="caution">
    <text evidence="3">The sequence shown here is derived from an EMBL/GenBank/DDBJ whole genome shotgun (WGS) entry which is preliminary data.</text>
</comment>
<protein>
    <submittedName>
        <fullName evidence="3">4Fe-4S binding protein</fullName>
    </submittedName>
</protein>
<evidence type="ECO:0000313" key="4">
    <source>
        <dbReference type="Proteomes" id="UP000261257"/>
    </source>
</evidence>
<dbReference type="Proteomes" id="UP000261257">
    <property type="component" value="Unassembled WGS sequence"/>
</dbReference>
<keyword evidence="1" id="KW-1133">Transmembrane helix</keyword>
<feature type="transmembrane region" description="Helical" evidence="1">
    <location>
        <begin position="75"/>
        <end position="108"/>
    </location>
</feature>
<evidence type="ECO:0000259" key="2">
    <source>
        <dbReference type="Pfam" id="PF12801"/>
    </source>
</evidence>
<dbReference type="AlphaFoldDB" id="A0A3E4TKQ6"/>
<sequence>MHRNWVMKKNRHYIQIFSAFLFNSYLLGFRDKTIFKGKTKMACVPILNCYSCPSALGACPIGALQASLGDINNKTAFYVLGTIMLFGILVGRLICGFLCLFGFIQDLLYKIPTKKISISAWLDKKLRFVKYIIFISFVIIFPMVLTNKYGLGAPYFCKLICPAGMLEGGIPLVLMSSTLKETIGFLYYWKFCILVRSVYKELHADHETGAADNK</sequence>
<name>A0A3E4TKQ6_9FIRM</name>
<feature type="transmembrane region" description="Helical" evidence="1">
    <location>
        <begin position="128"/>
        <end position="146"/>
    </location>
</feature>
<dbReference type="InterPro" id="IPR017896">
    <property type="entry name" value="4Fe4S_Fe-S-bd"/>
</dbReference>
<evidence type="ECO:0000256" key="1">
    <source>
        <dbReference type="SAM" id="Phobius"/>
    </source>
</evidence>
<gene>
    <name evidence="3" type="ORF">DXC39_33505</name>
</gene>
<accession>A0A3E4TKQ6</accession>
<feature type="domain" description="4Fe-4S ferredoxin-type" evidence="2">
    <location>
        <begin position="79"/>
        <end position="118"/>
    </location>
</feature>
<dbReference type="Pfam" id="PF12801">
    <property type="entry name" value="Fer4_5"/>
    <property type="match status" value="1"/>
</dbReference>
<feature type="transmembrane region" description="Helical" evidence="1">
    <location>
        <begin position="41"/>
        <end position="63"/>
    </location>
</feature>
<evidence type="ECO:0000313" key="3">
    <source>
        <dbReference type="EMBL" id="RGL91598.1"/>
    </source>
</evidence>
<reference evidence="3 4" key="1">
    <citation type="submission" date="2018-08" db="EMBL/GenBank/DDBJ databases">
        <title>A genome reference for cultivated species of the human gut microbiota.</title>
        <authorList>
            <person name="Zou Y."/>
            <person name="Xue W."/>
            <person name="Luo G."/>
        </authorList>
    </citation>
    <scope>NUCLEOTIDE SEQUENCE [LARGE SCALE GENOMIC DNA]</scope>
    <source>
        <strain evidence="3 4">TF05-11AC</strain>
    </source>
</reference>
<proteinExistence type="predicted"/>
<organism evidence="3 4">
    <name type="scientific">Hungatella hathewayi</name>
    <dbReference type="NCBI Taxonomy" id="154046"/>
    <lineage>
        <taxon>Bacteria</taxon>
        <taxon>Bacillati</taxon>
        <taxon>Bacillota</taxon>
        <taxon>Clostridia</taxon>
        <taxon>Lachnospirales</taxon>
        <taxon>Lachnospiraceae</taxon>
        <taxon>Hungatella</taxon>
    </lineage>
</organism>
<keyword evidence="1" id="KW-0472">Membrane</keyword>
<keyword evidence="1" id="KW-0812">Transmembrane</keyword>